<keyword evidence="2" id="KW-1185">Reference proteome</keyword>
<reference evidence="1 2" key="1">
    <citation type="submission" date="2023-07" db="EMBL/GenBank/DDBJ databases">
        <title>Genomic Encyclopedia of Type Strains, Phase IV (KMG-IV): sequencing the most valuable type-strain genomes for metagenomic binning, comparative biology and taxonomic classification.</title>
        <authorList>
            <person name="Goeker M."/>
        </authorList>
    </citation>
    <scope>NUCLEOTIDE SEQUENCE [LARGE SCALE GENOMIC DNA]</scope>
    <source>
        <strain evidence="1 2">DSM 16980</strain>
    </source>
</reference>
<comment type="caution">
    <text evidence="1">The sequence shown here is derived from an EMBL/GenBank/DDBJ whole genome shotgun (WGS) entry which is preliminary data.</text>
</comment>
<dbReference type="EMBL" id="JAUSUE010000014">
    <property type="protein sequence ID" value="MDQ0204259.1"/>
    <property type="molecule type" value="Genomic_DNA"/>
</dbReference>
<organism evidence="1 2">
    <name type="scientific">Pectinatus haikarae</name>
    <dbReference type="NCBI Taxonomy" id="349096"/>
    <lineage>
        <taxon>Bacteria</taxon>
        <taxon>Bacillati</taxon>
        <taxon>Bacillota</taxon>
        <taxon>Negativicutes</taxon>
        <taxon>Selenomonadales</taxon>
        <taxon>Selenomonadaceae</taxon>
        <taxon>Pectinatus</taxon>
    </lineage>
</organism>
<proteinExistence type="predicted"/>
<dbReference type="Proteomes" id="UP001239167">
    <property type="component" value="Unassembled WGS sequence"/>
</dbReference>
<evidence type="ECO:0008006" key="3">
    <source>
        <dbReference type="Google" id="ProtNLM"/>
    </source>
</evidence>
<evidence type="ECO:0000313" key="1">
    <source>
        <dbReference type="EMBL" id="MDQ0204259.1"/>
    </source>
</evidence>
<name>A0ABT9Y8U3_9FIRM</name>
<evidence type="ECO:0000313" key="2">
    <source>
        <dbReference type="Proteomes" id="UP001239167"/>
    </source>
</evidence>
<dbReference type="RefSeq" id="WP_196605455.1">
    <property type="nucleotide sequence ID" value="NZ_CP116940.1"/>
</dbReference>
<gene>
    <name evidence="1" type="ORF">J2S01_001987</name>
</gene>
<sequence length="177" mass="19990">MKMLFKTHLPLYKKRKIILFSFPAAIFAVYLFLEMDTRELPTQPFQSSYDANAAEKLPLYNYPLHRTEPLRDPFSAVHSEKHTISKASKELDSAIVPKEEITISSSPAVASPPPLPLLAGTFLDQDKYSAIIILDNKYSTVTAGSHFSNYEVVSIDRNSIHIKNINGEIFICRLKGF</sequence>
<accession>A0ABT9Y8U3</accession>
<protein>
    <recommendedName>
        <fullName evidence="3">Type II secretion system protein GspC N-terminal domain-containing protein</fullName>
    </recommendedName>
</protein>